<dbReference type="EMBL" id="LGAP01000002">
    <property type="protein sequence ID" value="KOF20930.1"/>
    <property type="molecule type" value="Genomic_DNA"/>
</dbReference>
<organism evidence="2 3">
    <name type="scientific">Ensifer adhaerens</name>
    <name type="common">Sinorhizobium morelense</name>
    <dbReference type="NCBI Taxonomy" id="106592"/>
    <lineage>
        <taxon>Bacteria</taxon>
        <taxon>Pseudomonadati</taxon>
        <taxon>Pseudomonadota</taxon>
        <taxon>Alphaproteobacteria</taxon>
        <taxon>Hyphomicrobiales</taxon>
        <taxon>Rhizobiaceae</taxon>
        <taxon>Sinorhizobium/Ensifer group</taxon>
        <taxon>Ensifer</taxon>
    </lineage>
</organism>
<sequence length="113" mass="12635">MRTKGPAVGEYPVDPTFHDGRHRPPIDREGENQDIGALDPQLLATHILRNRFLVAIKRQIILRHPRVESLAKQIGSFDGGRGMTLHAREVALRQGCHEGPAARIGCYDENVHD</sequence>
<evidence type="ECO:0000256" key="1">
    <source>
        <dbReference type="SAM" id="MobiDB-lite"/>
    </source>
</evidence>
<dbReference type="Proteomes" id="UP000037425">
    <property type="component" value="Unassembled WGS sequence"/>
</dbReference>
<protein>
    <submittedName>
        <fullName evidence="2">Uncharacterized protein</fullName>
    </submittedName>
</protein>
<name>A0A0L8C224_ENSAD</name>
<feature type="compositionally biased region" description="Basic and acidic residues" evidence="1">
    <location>
        <begin position="16"/>
        <end position="31"/>
    </location>
</feature>
<comment type="caution">
    <text evidence="2">The sequence shown here is derived from an EMBL/GenBank/DDBJ whole genome shotgun (WGS) entry which is preliminary data.</text>
</comment>
<gene>
    <name evidence="2" type="ORF">AC244_05795</name>
</gene>
<evidence type="ECO:0000313" key="3">
    <source>
        <dbReference type="Proteomes" id="UP000037425"/>
    </source>
</evidence>
<proteinExistence type="predicted"/>
<accession>A0A0L8C224</accession>
<evidence type="ECO:0000313" key="2">
    <source>
        <dbReference type="EMBL" id="KOF20930.1"/>
    </source>
</evidence>
<dbReference type="AlphaFoldDB" id="A0A0L8C224"/>
<feature type="region of interest" description="Disordered" evidence="1">
    <location>
        <begin position="1"/>
        <end position="33"/>
    </location>
</feature>
<reference evidence="3" key="1">
    <citation type="submission" date="2015-07" db="EMBL/GenBank/DDBJ databases">
        <title>Whole genome sequence of an Ensifer adhaerens strain isolated from a cave pool in the Wind Cave National Park.</title>
        <authorList>
            <person name="Eng W.W.H."/>
            <person name="Gan H.M."/>
            <person name="Barton H.A."/>
            <person name="Savka M.A."/>
        </authorList>
    </citation>
    <scope>NUCLEOTIDE SEQUENCE [LARGE SCALE GENOMIC DNA]</scope>
    <source>
        <strain evidence="3">SD006</strain>
    </source>
</reference>